<keyword evidence="2" id="KW-0732">Signal</keyword>
<dbReference type="Proteomes" id="UP000663508">
    <property type="component" value="Chromosome"/>
</dbReference>
<dbReference type="AlphaFoldDB" id="A0A8H8WUA5"/>
<evidence type="ECO:0000313" key="3">
    <source>
        <dbReference type="EMBL" id="BCM84670.1"/>
    </source>
</evidence>
<evidence type="ECO:0000256" key="1">
    <source>
        <dbReference type="SAM" id="MobiDB-lite"/>
    </source>
</evidence>
<protein>
    <recommendedName>
        <fullName evidence="5">Exopolysaccharide production protein YjbE</fullName>
    </recommendedName>
</protein>
<evidence type="ECO:0000256" key="2">
    <source>
        <dbReference type="SAM" id="SignalP"/>
    </source>
</evidence>
<gene>
    <name evidence="3" type="ORF">mvi_31310</name>
</gene>
<dbReference type="RefSeq" id="WP_058617996.1">
    <property type="nucleotide sequence ID" value="NZ_AP024145.1"/>
</dbReference>
<reference evidence="3" key="1">
    <citation type="submission" date="2020-11" db="EMBL/GenBank/DDBJ databases">
        <title>Complete genome sequence of a novel pathogenic Methylobacterium strain isolated from rice in Vietnam.</title>
        <authorList>
            <person name="Lai K."/>
            <person name="Okazaki S."/>
            <person name="Higashi K."/>
            <person name="Mori H."/>
            <person name="Toyoda A."/>
            <person name="Kurokawa K."/>
        </authorList>
    </citation>
    <scope>NUCLEOTIDE SEQUENCE</scope>
    <source>
        <strain evidence="3">VL1</strain>
    </source>
</reference>
<feature type="signal peptide" evidence="2">
    <location>
        <begin position="1"/>
        <end position="22"/>
    </location>
</feature>
<name>A0A8H8WUA5_9HYPH</name>
<organism evidence="3 4">
    <name type="scientific">Methylobacterium indicum</name>
    <dbReference type="NCBI Taxonomy" id="1775910"/>
    <lineage>
        <taxon>Bacteria</taxon>
        <taxon>Pseudomonadati</taxon>
        <taxon>Pseudomonadota</taxon>
        <taxon>Alphaproteobacteria</taxon>
        <taxon>Hyphomicrobiales</taxon>
        <taxon>Methylobacteriaceae</taxon>
        <taxon>Methylobacterium</taxon>
    </lineage>
</organism>
<evidence type="ECO:0000313" key="4">
    <source>
        <dbReference type="Proteomes" id="UP000663508"/>
    </source>
</evidence>
<dbReference type="OrthoDB" id="7996000at2"/>
<dbReference type="EMBL" id="AP024145">
    <property type="protein sequence ID" value="BCM84670.1"/>
    <property type="molecule type" value="Genomic_DNA"/>
</dbReference>
<accession>A0A8H8WUA5</accession>
<evidence type="ECO:0008006" key="5">
    <source>
        <dbReference type="Google" id="ProtNLM"/>
    </source>
</evidence>
<feature type="chain" id="PRO_5034559178" description="Exopolysaccharide production protein YjbE" evidence="2">
    <location>
        <begin position="23"/>
        <end position="96"/>
    </location>
</feature>
<feature type="region of interest" description="Disordered" evidence="1">
    <location>
        <begin position="23"/>
        <end position="96"/>
    </location>
</feature>
<sequence length="96" mass="9374">MTRLTAIGAGLFLLAGTLGAAAGPCAPGQTAQNQKMDKSSTVDPPATASVTPGAKAESPGTVGAMQNVGSQTATSPADVSRQSKGEKTAAQQANDC</sequence>
<dbReference type="KEGG" id="mind:mvi_31310"/>
<feature type="compositionally biased region" description="Polar residues" evidence="1">
    <location>
        <begin position="67"/>
        <end position="80"/>
    </location>
</feature>
<proteinExistence type="predicted"/>